<name>A0A7X2T1A2_9CLOT</name>
<proteinExistence type="predicted"/>
<gene>
    <name evidence="2" type="ORF">FYJ33_06265</name>
</gene>
<organism evidence="2 3">
    <name type="scientific">Inconstantimicrobium porci</name>
    <dbReference type="NCBI Taxonomy" id="2652291"/>
    <lineage>
        <taxon>Bacteria</taxon>
        <taxon>Bacillati</taxon>
        <taxon>Bacillota</taxon>
        <taxon>Clostridia</taxon>
        <taxon>Eubacteriales</taxon>
        <taxon>Clostridiaceae</taxon>
        <taxon>Inconstantimicrobium</taxon>
    </lineage>
</organism>
<dbReference type="SUPFAM" id="SSF57997">
    <property type="entry name" value="Tropomyosin"/>
    <property type="match status" value="1"/>
</dbReference>
<sequence length="474" mass="54803">MPNIFDGLNRLSHEELIDKIVILESVNIKNFSKPVFQSVGKKIIKTVNFLGDKLGKNPNIKEIEVKNVCDIMREKKQELNSLSMNTLNEHLVNALINKLKLNNFNMSDDALSAYVIGEAAKLYDLSDNMTTANKADYIYNQLENPSELARIKSSFTSFNPINGSRKLNREILSYIVYSSILSFGKCFTPENKSLPSYVEGDEELKKNNEDDDFISFKNYVKELKDNADFYDEKIKELIEDISDQKSKIDGYKASIENSQFKIAEYRRDKIELQSIIDKKNLEVESAKASVINSDNQHKINKMEDELDDLYDELEFTNDEISALYEKIKDYDTEIPNAEDNIRKIESNIEEVKKKYEIAAKEYDSVNYNLILIEEKRKNNLKEKWSAFKKCQFDDIIFSVLCMLRLRQIYEIERALVELESLNDYTSISIGTISYNKADYENIKVKISEDGTARIIYKCPANINEKIQVAGIMIE</sequence>
<dbReference type="RefSeq" id="WP_154530900.1">
    <property type="nucleotide sequence ID" value="NZ_VULX01000006.1"/>
</dbReference>
<accession>A0A7X2T1A2</accession>
<keyword evidence="3" id="KW-1185">Reference proteome</keyword>
<reference evidence="2 3" key="1">
    <citation type="submission" date="2019-08" db="EMBL/GenBank/DDBJ databases">
        <title>In-depth cultivation of the pig gut microbiome towards novel bacterial diversity and tailored functional studies.</title>
        <authorList>
            <person name="Wylensek D."/>
            <person name="Hitch T.C.A."/>
            <person name="Clavel T."/>
        </authorList>
    </citation>
    <scope>NUCLEOTIDE SEQUENCE [LARGE SCALE GENOMIC DNA]</scope>
    <source>
        <strain evidence="2 3">WCA-383-APC-5B</strain>
    </source>
</reference>
<dbReference type="Gene3D" id="1.10.287.1490">
    <property type="match status" value="1"/>
</dbReference>
<keyword evidence="1" id="KW-0175">Coiled coil</keyword>
<comment type="caution">
    <text evidence="2">The sequence shown here is derived from an EMBL/GenBank/DDBJ whole genome shotgun (WGS) entry which is preliminary data.</text>
</comment>
<protein>
    <submittedName>
        <fullName evidence="2">Uncharacterized protein</fullName>
    </submittedName>
</protein>
<dbReference type="EMBL" id="VULX01000006">
    <property type="protein sequence ID" value="MSR91020.1"/>
    <property type="molecule type" value="Genomic_DNA"/>
</dbReference>
<dbReference type="Proteomes" id="UP000460287">
    <property type="component" value="Unassembled WGS sequence"/>
</dbReference>
<feature type="coiled-coil region" evidence="1">
    <location>
        <begin position="220"/>
        <end position="361"/>
    </location>
</feature>
<evidence type="ECO:0000313" key="3">
    <source>
        <dbReference type="Proteomes" id="UP000460287"/>
    </source>
</evidence>
<dbReference type="AlphaFoldDB" id="A0A7X2T1A2"/>
<evidence type="ECO:0000313" key="2">
    <source>
        <dbReference type="EMBL" id="MSR91020.1"/>
    </source>
</evidence>
<evidence type="ECO:0000256" key="1">
    <source>
        <dbReference type="SAM" id="Coils"/>
    </source>
</evidence>